<protein>
    <submittedName>
        <fullName evidence="3">GIY-YIG nuclease family protein</fullName>
    </submittedName>
</protein>
<reference evidence="4" key="1">
    <citation type="journal article" date="2019" name="Int. J. Syst. Evol. Microbiol.">
        <title>The Global Catalogue of Microorganisms (GCM) 10K type strain sequencing project: providing services to taxonomists for standard genome sequencing and annotation.</title>
        <authorList>
            <consortium name="The Broad Institute Genomics Platform"/>
            <consortium name="The Broad Institute Genome Sequencing Center for Infectious Disease"/>
            <person name="Wu L."/>
            <person name="Ma J."/>
        </authorList>
    </citation>
    <scope>NUCLEOTIDE SEQUENCE [LARGE SCALE GENOMIC DNA]</scope>
    <source>
        <strain evidence="4">CCUG 59858</strain>
    </source>
</reference>
<dbReference type="InterPro" id="IPR050190">
    <property type="entry name" value="UPF0213_domain"/>
</dbReference>
<dbReference type="PANTHER" id="PTHR34477:SF5">
    <property type="entry name" value="BSL5627 PROTEIN"/>
    <property type="match status" value="1"/>
</dbReference>
<evidence type="ECO:0000259" key="2">
    <source>
        <dbReference type="PROSITE" id="PS50164"/>
    </source>
</evidence>
<dbReference type="CDD" id="cd10448">
    <property type="entry name" value="GIY-YIG_unchar_3"/>
    <property type="match status" value="1"/>
</dbReference>
<accession>A0ABV8CGM4</accession>
<dbReference type="PROSITE" id="PS50164">
    <property type="entry name" value="GIY_YIG"/>
    <property type="match status" value="1"/>
</dbReference>
<dbReference type="Gene3D" id="3.40.1440.10">
    <property type="entry name" value="GIY-YIG endonuclease"/>
    <property type="match status" value="1"/>
</dbReference>
<name>A0ABV8CGM4_9GAMM</name>
<comment type="caution">
    <text evidence="3">The sequence shown here is derived from an EMBL/GenBank/DDBJ whole genome shotgun (WGS) entry which is preliminary data.</text>
</comment>
<organism evidence="3 4">
    <name type="scientific">Legionella dresdenensis</name>
    <dbReference type="NCBI Taxonomy" id="450200"/>
    <lineage>
        <taxon>Bacteria</taxon>
        <taxon>Pseudomonadati</taxon>
        <taxon>Pseudomonadota</taxon>
        <taxon>Gammaproteobacteria</taxon>
        <taxon>Legionellales</taxon>
        <taxon>Legionellaceae</taxon>
        <taxon>Legionella</taxon>
    </lineage>
</organism>
<dbReference type="SUPFAM" id="SSF82771">
    <property type="entry name" value="GIY-YIG endonuclease"/>
    <property type="match status" value="1"/>
</dbReference>
<evidence type="ECO:0000313" key="3">
    <source>
        <dbReference type="EMBL" id="MFC3909408.1"/>
    </source>
</evidence>
<dbReference type="InterPro" id="IPR000305">
    <property type="entry name" value="GIY-YIG_endonuc"/>
</dbReference>
<evidence type="ECO:0000256" key="1">
    <source>
        <dbReference type="ARBA" id="ARBA00007435"/>
    </source>
</evidence>
<dbReference type="InterPro" id="IPR035901">
    <property type="entry name" value="GIY-YIG_endonuc_sf"/>
</dbReference>
<comment type="similarity">
    <text evidence="1">Belongs to the UPF0213 family.</text>
</comment>
<dbReference type="RefSeq" id="WP_382343599.1">
    <property type="nucleotide sequence ID" value="NZ_JBHSAB010000023.1"/>
</dbReference>
<dbReference type="Pfam" id="PF01541">
    <property type="entry name" value="GIY-YIG"/>
    <property type="match status" value="1"/>
</dbReference>
<dbReference type="EMBL" id="JBHSAB010000023">
    <property type="protein sequence ID" value="MFC3909408.1"/>
    <property type="molecule type" value="Genomic_DNA"/>
</dbReference>
<gene>
    <name evidence="3" type="ORF">ACFORL_10025</name>
</gene>
<sequence>MEEKQYYVYILASKKYGTLYTGITSNLLQRIYQHKEGLAEGFTKNYNVHQLVYYELHSNAYGAITREKHIKKWNRQWKINLIEQNNPLWHDLSIGLF</sequence>
<dbReference type="PANTHER" id="PTHR34477">
    <property type="entry name" value="UPF0213 PROTEIN YHBQ"/>
    <property type="match status" value="1"/>
</dbReference>
<dbReference type="Proteomes" id="UP001595758">
    <property type="component" value="Unassembled WGS sequence"/>
</dbReference>
<keyword evidence="4" id="KW-1185">Reference proteome</keyword>
<feature type="domain" description="GIY-YIG" evidence="2">
    <location>
        <begin position="4"/>
        <end position="81"/>
    </location>
</feature>
<proteinExistence type="inferred from homology"/>
<evidence type="ECO:0000313" key="4">
    <source>
        <dbReference type="Proteomes" id="UP001595758"/>
    </source>
</evidence>